<accession>A0A9W6P2E7</accession>
<evidence type="ECO:0000256" key="1">
    <source>
        <dbReference type="SAM" id="MobiDB-lite"/>
    </source>
</evidence>
<proteinExistence type="predicted"/>
<gene>
    <name evidence="2" type="ORF">Nans01_01390</name>
</gene>
<comment type="caution">
    <text evidence="2">The sequence shown here is derived from an EMBL/GenBank/DDBJ whole genome shotgun (WGS) entry which is preliminary data.</text>
</comment>
<keyword evidence="3" id="KW-1185">Reference proteome</keyword>
<name>A0A9W6P2E7_9ACTN</name>
<feature type="region of interest" description="Disordered" evidence="1">
    <location>
        <begin position="1"/>
        <end position="28"/>
    </location>
</feature>
<organism evidence="2 3">
    <name type="scientific">Nocardiopsis ansamitocini</name>
    <dbReference type="NCBI Taxonomy" id="1670832"/>
    <lineage>
        <taxon>Bacteria</taxon>
        <taxon>Bacillati</taxon>
        <taxon>Actinomycetota</taxon>
        <taxon>Actinomycetes</taxon>
        <taxon>Streptosporangiales</taxon>
        <taxon>Nocardiopsidaceae</taxon>
        <taxon>Nocardiopsis</taxon>
    </lineage>
</organism>
<evidence type="ECO:0000313" key="3">
    <source>
        <dbReference type="Proteomes" id="UP001165092"/>
    </source>
</evidence>
<evidence type="ECO:0000313" key="2">
    <source>
        <dbReference type="EMBL" id="GLU45788.1"/>
    </source>
</evidence>
<dbReference type="RefSeq" id="WP_285756673.1">
    <property type="nucleotide sequence ID" value="NZ_BSQG01000001.1"/>
</dbReference>
<protein>
    <submittedName>
        <fullName evidence="2">Uncharacterized protein</fullName>
    </submittedName>
</protein>
<sequence length="132" mass="14643">MVLGSRKAGSKARELHAEDVENAGRLPGLLETAQQTGDELEAARRADADVVELNRLGVAYDVALTDAMRAAYARQRELVGARGHEDRLYRRRRLARPDVKEATDLAERLLTLRETHRLHGIELVPRTPAAAV</sequence>
<dbReference type="AlphaFoldDB" id="A0A9W6P2E7"/>
<dbReference type="EMBL" id="BSQG01000001">
    <property type="protein sequence ID" value="GLU45788.1"/>
    <property type="molecule type" value="Genomic_DNA"/>
</dbReference>
<reference evidence="2" key="1">
    <citation type="submission" date="2023-02" db="EMBL/GenBank/DDBJ databases">
        <title>Nocardiopsis ansamitocini NBRC 112285.</title>
        <authorList>
            <person name="Ichikawa N."/>
            <person name="Sato H."/>
            <person name="Tonouchi N."/>
        </authorList>
    </citation>
    <scope>NUCLEOTIDE SEQUENCE</scope>
    <source>
        <strain evidence="2">NBRC 112285</strain>
    </source>
</reference>
<dbReference type="Proteomes" id="UP001165092">
    <property type="component" value="Unassembled WGS sequence"/>
</dbReference>